<accession>A0A372IPI4</accession>
<organism evidence="2 3">
    <name type="scientific">Paracidobacterium acidisoli</name>
    <dbReference type="NCBI Taxonomy" id="2303751"/>
    <lineage>
        <taxon>Bacteria</taxon>
        <taxon>Pseudomonadati</taxon>
        <taxon>Acidobacteriota</taxon>
        <taxon>Terriglobia</taxon>
        <taxon>Terriglobales</taxon>
        <taxon>Acidobacteriaceae</taxon>
        <taxon>Paracidobacterium</taxon>
    </lineage>
</organism>
<keyword evidence="3" id="KW-1185">Reference proteome</keyword>
<dbReference type="InterPro" id="IPR006311">
    <property type="entry name" value="TAT_signal"/>
</dbReference>
<dbReference type="PROSITE" id="PS51318">
    <property type="entry name" value="TAT"/>
    <property type="match status" value="1"/>
</dbReference>
<dbReference type="Gene3D" id="2.60.40.1120">
    <property type="entry name" value="Carboxypeptidase-like, regulatory domain"/>
    <property type="match status" value="1"/>
</dbReference>
<keyword evidence="2" id="KW-0645">Protease</keyword>
<feature type="signal peptide" evidence="1">
    <location>
        <begin position="1"/>
        <end position="28"/>
    </location>
</feature>
<feature type="chain" id="PRO_5016681088" evidence="1">
    <location>
        <begin position="29"/>
        <end position="119"/>
    </location>
</feature>
<dbReference type="RefSeq" id="WP_117298963.1">
    <property type="nucleotide sequence ID" value="NZ_QVQT02000003.1"/>
</dbReference>
<dbReference type="OrthoDB" id="120565at2"/>
<reference evidence="2 3" key="1">
    <citation type="submission" date="2018-08" db="EMBL/GenBank/DDBJ databases">
        <title>Acidipila sp. 4G-K13, an acidobacterium isolated from forest soil.</title>
        <authorList>
            <person name="Gao Z.-H."/>
            <person name="Qiu L.-H."/>
        </authorList>
    </citation>
    <scope>NUCLEOTIDE SEQUENCE [LARGE SCALE GENOMIC DNA]</scope>
    <source>
        <strain evidence="2 3">4G-K13</strain>
    </source>
</reference>
<comment type="caution">
    <text evidence="2">The sequence shown here is derived from an EMBL/GenBank/DDBJ whole genome shotgun (WGS) entry which is preliminary data.</text>
</comment>
<dbReference type="EMBL" id="QVQT01000003">
    <property type="protein sequence ID" value="RFU16794.1"/>
    <property type="molecule type" value="Genomic_DNA"/>
</dbReference>
<dbReference type="Proteomes" id="UP000264702">
    <property type="component" value="Unassembled WGS sequence"/>
</dbReference>
<keyword evidence="1" id="KW-0732">Signal</keyword>
<sequence>MTTGRRSFLRAASLTFTASLLFASAGFAQNFTQKSVQGKVYSSDSKPVTGAIVYLENSSTKDIKTFISTADGSYRFGQISGDSDYTLWAAWKSRKSPSKEISSFDSRKTLIIDLHIKTD</sequence>
<dbReference type="SUPFAM" id="SSF49464">
    <property type="entry name" value="Carboxypeptidase regulatory domain-like"/>
    <property type="match status" value="1"/>
</dbReference>
<keyword evidence="2" id="KW-0378">Hydrolase</keyword>
<keyword evidence="2" id="KW-0121">Carboxypeptidase</keyword>
<dbReference type="InterPro" id="IPR008969">
    <property type="entry name" value="CarboxyPept-like_regulatory"/>
</dbReference>
<proteinExistence type="predicted"/>
<evidence type="ECO:0000313" key="3">
    <source>
        <dbReference type="Proteomes" id="UP000264702"/>
    </source>
</evidence>
<evidence type="ECO:0000313" key="2">
    <source>
        <dbReference type="EMBL" id="RFU16794.1"/>
    </source>
</evidence>
<gene>
    <name evidence="2" type="ORF">D0Y96_08585</name>
</gene>
<dbReference type="Pfam" id="PF13620">
    <property type="entry name" value="CarboxypepD_reg"/>
    <property type="match status" value="1"/>
</dbReference>
<dbReference type="GO" id="GO:0004180">
    <property type="term" value="F:carboxypeptidase activity"/>
    <property type="evidence" value="ECO:0007669"/>
    <property type="project" value="UniProtKB-KW"/>
</dbReference>
<protein>
    <submittedName>
        <fullName evidence="2">Carboxypeptidase regulatory-like domain-containing protein</fullName>
    </submittedName>
</protein>
<dbReference type="AlphaFoldDB" id="A0A372IPI4"/>
<name>A0A372IPI4_9BACT</name>
<evidence type="ECO:0000256" key="1">
    <source>
        <dbReference type="SAM" id="SignalP"/>
    </source>
</evidence>